<keyword evidence="3 5" id="KW-0418">Kinase</keyword>
<feature type="domain" description="FATC" evidence="9">
    <location>
        <begin position="2306"/>
        <end position="2338"/>
    </location>
</feature>
<evidence type="ECO:0000256" key="1">
    <source>
        <dbReference type="ARBA" id="ARBA00022679"/>
    </source>
</evidence>
<dbReference type="InterPro" id="IPR003152">
    <property type="entry name" value="FATC_dom"/>
</dbReference>
<evidence type="ECO:0000259" key="8">
    <source>
        <dbReference type="PROSITE" id="PS51189"/>
    </source>
</evidence>
<keyword evidence="4 5" id="KW-0067">ATP-binding</keyword>
<dbReference type="InterPro" id="IPR011009">
    <property type="entry name" value="Kinase-like_dom_sf"/>
</dbReference>
<dbReference type="InterPro" id="IPR011989">
    <property type="entry name" value="ARM-like"/>
</dbReference>
<keyword evidence="5" id="KW-0723">Serine/threonine-protein kinase</keyword>
<keyword evidence="11" id="KW-1185">Reference proteome</keyword>
<dbReference type="Gene3D" id="1.25.10.10">
    <property type="entry name" value="Leucine-rich Repeat Variant"/>
    <property type="match status" value="1"/>
</dbReference>
<keyword evidence="1 5" id="KW-0808">Transferase</keyword>
<dbReference type="Gene3D" id="1.10.1070.11">
    <property type="entry name" value="Phosphatidylinositol 3-/4-kinase, catalytic domain"/>
    <property type="match status" value="1"/>
</dbReference>
<dbReference type="Proteomes" id="UP001470230">
    <property type="component" value="Unassembled WGS sequence"/>
</dbReference>
<dbReference type="InterPro" id="IPR014009">
    <property type="entry name" value="PIK_FAT"/>
</dbReference>
<evidence type="ECO:0000256" key="5">
    <source>
        <dbReference type="RuleBase" id="RU364109"/>
    </source>
</evidence>
<sequence length="2338" mass="267730">MRGNAQKQVFSYSELITNAKVERSLEYARLSSLNFEKLSNVTLQSISSISLNHPTSDIPTIIRIGNLVYTLIKLRQDHFPQLIAILNNLNTDKDEQVGTFISFVYCKVLKHAKRGFIQQKLDNCLKQQSSSNIYQTAYFLYFLAKHSPNSILLCTTQFINATTKVILYERTDVRQVGYETLKLYLQILERTQTSHSQHPTFPLYIFAQQNLKKKYHEQHGAFLIFAALLECSPSSVKDQASDLMNFFLDFLPKSPPDIRCLILKSLVLLAPFELESFKTQFFDIVLSALWSDTNQPKVNPIVSSSLLRLIQICPELFEQSEENLITTLRNLLVTCEDAPQPSAFSIIKEISTHFPLIIQSNSRSITSILLKTKICKQFAQVLPPLFVEYPFMWEQFRLEFIQIIRQTPNFIESVDVLDFISQCPSISSHDIISRLITALSVSDSKVRCCAPRAILAQISYSDDSFVVETIFRLITISLSDPDPKVREMILRSFNDQCYKFLTTDPILTCISSLVKDEVITVSTAAIELLGKISKLNPFDTLPTIRRLLLDALFMLDSPRPLRIKEEMTFSFLSVVNATEEILPIYCPTLCLIALRQLSFTPTSELTYFDQCYVNKINLNITKAIGIIAQRDVSLIGPHLTDFTNFFIWLLQQHGPKQLKIAIVNTLYLIISGSDTVSDIEIESMFTALINIASKWNSKKLNIAVLKLIGAIGAIDSFLNVQSQSSKSEDDLKPSSPSYSMAISCRTLLSVVSDDFLVIHHQKAIRSLVTIFCTDETATVNFFNEFMALFLEHIKKHKNAEYVALLGKVCSEAPSDWIMYYTNEIIDLLKQLWSTSLLPVTLDLIPILANVVTDRFSSFLPECATFLLDTLFTNRTSNVDICHKVIVALISLKNISSDYLFLIFPELVEVLTQSTTLPEVRLDSLIALRVLVQCVDCAVFSASIIRSVISCIQLDEQVLQHHSLMILYSIMVRLGGLFSFYAEQIVNLLQKKKLLTSHFVEIIQSKSTSFEDFPFIETDDPFTVTVHNRKLTDNNELKNENLSENLSSKKVVVDEDAIRSAFIFQEDETPWNWKEWYKTLVRTLLLNSPSPSLFSCSFLGDVLFNLAEILFNASFLSVWIHLSSDVQLLISASLTRALLSDPIPGAIRTSLVNLFDFMERSEHPIQISRQVLCQTCEKCSQYAKAFFFVCRWFDEDSQNVEALETLIRLSNFLELKKEIIGISSKLKQNNEVNFHHWSEQLGQWSTALEIYEKMEKSPRQLEKIIRCLKHLQRWDEIIDKTPDFLSLSPSEKRKVAPTFATAFFNRQQWSMLPNCLEYFVKESVQKMIITALYQISQDKRNEALQTVENGFKILAQNARSVFKHDNAALYTLLVKAQQLHEISEIAEHKENLKTWERRLHLCRQSFEVYHQILSVHLTVFPVEKMMKEALKMMKLALRSKDFQLFDSSLHFLFPNEEKWPVEVALLNAKGTWFRGDQSKALEQVKMIMKTHKNIENRLKSKIYYLCGQWIISMTPPVHYNNVLKNAVIFLEQSIKIGHNYFKAWHRWAWACSVIYNNDKKDLKSAYNALNGFLECVKLRNEMALSELLQMISLFFSADLTDEDFNKTAKRIFQLSDSVLLKIIPQLFTHLQDNNNIQNKFGRKRSSLFASSLAMKLLPEHYHVLIYPLLMRSNMDNVAAILASFEVENSMAAHQAKIISDGLLLCSSSLLEIYGEAIISTVRLLQNQMYKKGHERLSKALSIPPRKSDNPATIEIKNSLTQLLNLIQSVSELFNRLSKSSSKQSYSNTISIDSLDSFQFTSNDNISLSANLSEIKNLTELTNFVHISIIRNLMYLFQRIRTIVQSYHTLSMHAIAPTLAQLRNSILSVPGTYKISEPVVTIFQFDPSLDLFNSKQRPRLVKVYGDDGVQHRSLLKGCEDLRMDERVMQFFQLINQHIKNDFQKDYSEKMQITTYSITPLSTRAGLIQFVKCTDTLYSLISEYRSQHKKAVFIESDVMESFSIRAVDSLTTVQRLEVLKHADRETPGTDLRELIWLNTSSSRVWVERTLRFIESNALMSITGYVIGLGDRHPSNLMINRSTGGVVHIDFGDCFEIGKKRIKFPEKVPFRLTRHMIRAFGPTGVDGEFRITCEEMLKLVRSHKDSIMAVLDIFLQEPIETDEDEDIENNNEEQEANNDIHQNKISAENSENMENSAGNDDKNEIDNDGGENGNDDNNEFVEEENHVKTSSSFESTEEINDSETEISKKNETLSLNMNNNDDSCNDEEDADAARTIAEEDDMKPKKCTAIEEALQRIMQKITGHDFDNERELDVTEQVNILITNATDMYNLAHLYHGWTPLW</sequence>
<feature type="domain" description="FAT" evidence="8">
    <location>
        <begin position="1170"/>
        <end position="1673"/>
    </location>
</feature>
<feature type="region of interest" description="Disordered" evidence="6">
    <location>
        <begin position="2157"/>
        <end position="2243"/>
    </location>
</feature>
<dbReference type="InterPro" id="IPR024585">
    <property type="entry name" value="mTOR_dom"/>
</dbReference>
<dbReference type="PANTHER" id="PTHR11139:SF9">
    <property type="entry name" value="SERINE_THREONINE-PROTEIN KINASE MTOR"/>
    <property type="match status" value="1"/>
</dbReference>
<name>A0ABR2L993_9EUKA</name>
<dbReference type="Pfam" id="PF02259">
    <property type="entry name" value="FAT"/>
    <property type="match status" value="1"/>
</dbReference>
<dbReference type="SUPFAM" id="SSF48371">
    <property type="entry name" value="ARM repeat"/>
    <property type="match status" value="2"/>
</dbReference>
<organism evidence="10 11">
    <name type="scientific">Tritrichomonas musculus</name>
    <dbReference type="NCBI Taxonomy" id="1915356"/>
    <lineage>
        <taxon>Eukaryota</taxon>
        <taxon>Metamonada</taxon>
        <taxon>Parabasalia</taxon>
        <taxon>Tritrichomonadida</taxon>
        <taxon>Tritrichomonadidae</taxon>
        <taxon>Tritrichomonas</taxon>
    </lineage>
</organism>
<dbReference type="SMART" id="SM01343">
    <property type="entry name" value="FATC"/>
    <property type="match status" value="1"/>
</dbReference>
<dbReference type="InterPro" id="IPR050517">
    <property type="entry name" value="DDR_Repair_Kinase"/>
</dbReference>
<dbReference type="SUPFAM" id="SSF56112">
    <property type="entry name" value="Protein kinase-like (PK-like)"/>
    <property type="match status" value="1"/>
</dbReference>
<comment type="similarity">
    <text evidence="5">Belongs to the PI3/PI4-kinase family.</text>
</comment>
<dbReference type="InterPro" id="IPR026683">
    <property type="entry name" value="TOR_cat"/>
</dbReference>
<feature type="compositionally biased region" description="Acidic residues" evidence="6">
    <location>
        <begin position="2202"/>
        <end position="2218"/>
    </location>
</feature>
<dbReference type="PROSITE" id="PS00916">
    <property type="entry name" value="PI3_4_KINASE_2"/>
    <property type="match status" value="1"/>
</dbReference>
<comment type="caution">
    <text evidence="10">The sequence shown here is derived from an EMBL/GenBank/DDBJ whole genome shotgun (WGS) entry which is preliminary data.</text>
</comment>
<evidence type="ECO:0000256" key="3">
    <source>
        <dbReference type="ARBA" id="ARBA00022777"/>
    </source>
</evidence>
<dbReference type="PROSITE" id="PS51189">
    <property type="entry name" value="FAT"/>
    <property type="match status" value="1"/>
</dbReference>
<dbReference type="PROSITE" id="PS50290">
    <property type="entry name" value="PI3_4_KINASE_3"/>
    <property type="match status" value="1"/>
</dbReference>
<dbReference type="InterPro" id="IPR036940">
    <property type="entry name" value="PI3/4_kinase_cat_sf"/>
</dbReference>
<dbReference type="InterPro" id="IPR016024">
    <property type="entry name" value="ARM-type_fold"/>
</dbReference>
<dbReference type="CDD" id="cd05169">
    <property type="entry name" value="PIKKc_TOR"/>
    <property type="match status" value="1"/>
</dbReference>
<dbReference type="SMART" id="SM00146">
    <property type="entry name" value="PI3Kc"/>
    <property type="match status" value="1"/>
</dbReference>
<feature type="compositionally biased region" description="Polar residues" evidence="6">
    <location>
        <begin position="2179"/>
        <end position="2193"/>
    </location>
</feature>
<feature type="compositionally biased region" description="Acidic residues" evidence="6">
    <location>
        <begin position="2157"/>
        <end position="2172"/>
    </location>
</feature>
<proteinExistence type="inferred from homology"/>
<dbReference type="Pfam" id="PF11865">
    <property type="entry name" value="mTOR_dom"/>
    <property type="match status" value="1"/>
</dbReference>
<evidence type="ECO:0000313" key="11">
    <source>
        <dbReference type="Proteomes" id="UP001470230"/>
    </source>
</evidence>
<dbReference type="InterPro" id="IPR018936">
    <property type="entry name" value="PI3/4_kinase_CS"/>
</dbReference>
<dbReference type="Pfam" id="PF02260">
    <property type="entry name" value="FATC"/>
    <property type="match status" value="1"/>
</dbReference>
<accession>A0ABR2L993</accession>
<dbReference type="PROSITE" id="PS51190">
    <property type="entry name" value="FATC"/>
    <property type="match status" value="1"/>
</dbReference>
<evidence type="ECO:0000313" key="10">
    <source>
        <dbReference type="EMBL" id="KAK8899934.1"/>
    </source>
</evidence>
<comment type="catalytic activity">
    <reaction evidence="5">
        <text>L-threonyl-[protein] + ATP = O-phospho-L-threonyl-[protein] + ADP + H(+)</text>
        <dbReference type="Rhea" id="RHEA:46608"/>
        <dbReference type="Rhea" id="RHEA-COMP:11060"/>
        <dbReference type="Rhea" id="RHEA-COMP:11605"/>
        <dbReference type="ChEBI" id="CHEBI:15378"/>
        <dbReference type="ChEBI" id="CHEBI:30013"/>
        <dbReference type="ChEBI" id="CHEBI:30616"/>
        <dbReference type="ChEBI" id="CHEBI:61977"/>
        <dbReference type="ChEBI" id="CHEBI:456216"/>
        <dbReference type="EC" id="2.7.11.1"/>
    </reaction>
</comment>
<dbReference type="PANTHER" id="PTHR11139">
    <property type="entry name" value="ATAXIA TELANGIECTASIA MUTATED ATM -RELATED"/>
    <property type="match status" value="1"/>
</dbReference>
<evidence type="ECO:0000259" key="9">
    <source>
        <dbReference type="PROSITE" id="PS51190"/>
    </source>
</evidence>
<dbReference type="InterPro" id="IPR000403">
    <property type="entry name" value="PI3/4_kinase_cat_dom"/>
</dbReference>
<evidence type="ECO:0000256" key="6">
    <source>
        <dbReference type="SAM" id="MobiDB-lite"/>
    </source>
</evidence>
<dbReference type="InterPro" id="IPR003151">
    <property type="entry name" value="PIK-rel_kinase_FAT"/>
</dbReference>
<reference evidence="10 11" key="1">
    <citation type="submission" date="2024-04" db="EMBL/GenBank/DDBJ databases">
        <title>Tritrichomonas musculus Genome.</title>
        <authorList>
            <person name="Alves-Ferreira E."/>
            <person name="Grigg M."/>
            <person name="Lorenzi H."/>
            <person name="Galac M."/>
        </authorList>
    </citation>
    <scope>NUCLEOTIDE SEQUENCE [LARGE SCALE GENOMIC DNA]</scope>
    <source>
        <strain evidence="10 11">EAF2021</strain>
    </source>
</reference>
<evidence type="ECO:0000256" key="4">
    <source>
        <dbReference type="ARBA" id="ARBA00022840"/>
    </source>
</evidence>
<protein>
    <recommendedName>
        <fullName evidence="5">Serine/threonine-protein kinase TOR</fullName>
        <ecNumber evidence="5">2.7.11.1</ecNumber>
    </recommendedName>
</protein>
<dbReference type="SMART" id="SM01346">
    <property type="entry name" value="DUF3385"/>
    <property type="match status" value="1"/>
</dbReference>
<dbReference type="Gene3D" id="3.30.1010.10">
    <property type="entry name" value="Phosphatidylinositol 3-kinase Catalytic Subunit, Chain A, domain 4"/>
    <property type="match status" value="1"/>
</dbReference>
<dbReference type="Pfam" id="PF00454">
    <property type="entry name" value="PI3_PI4_kinase"/>
    <property type="match status" value="1"/>
</dbReference>
<feature type="domain" description="PI3K/PI4K catalytic" evidence="7">
    <location>
        <begin position="1883"/>
        <end position="2195"/>
    </location>
</feature>
<dbReference type="EMBL" id="JAPFFF010000001">
    <property type="protein sequence ID" value="KAK8899934.1"/>
    <property type="molecule type" value="Genomic_DNA"/>
</dbReference>
<gene>
    <name evidence="10" type="ORF">M9Y10_002257</name>
</gene>
<evidence type="ECO:0000259" key="7">
    <source>
        <dbReference type="PROSITE" id="PS50290"/>
    </source>
</evidence>
<feature type="compositionally biased region" description="Acidic residues" evidence="6">
    <location>
        <begin position="2231"/>
        <end position="2240"/>
    </location>
</feature>
<dbReference type="EC" id="2.7.11.1" evidence="5"/>
<keyword evidence="2 5" id="KW-0547">Nucleotide-binding</keyword>
<evidence type="ECO:0000256" key="2">
    <source>
        <dbReference type="ARBA" id="ARBA00022741"/>
    </source>
</evidence>